<protein>
    <submittedName>
        <fullName evidence="2">Transposase</fullName>
    </submittedName>
</protein>
<keyword evidence="3" id="KW-1185">Reference proteome</keyword>
<gene>
    <name evidence="2" type="ORF">ACJDU8_15010</name>
</gene>
<comment type="caution">
    <text evidence="2">The sequence shown here is derived from an EMBL/GenBank/DDBJ whole genome shotgun (WGS) entry which is preliminary data.</text>
</comment>
<dbReference type="InterPro" id="IPR025668">
    <property type="entry name" value="Tnp_DDE_dom"/>
</dbReference>
<dbReference type="Proteomes" id="UP001623660">
    <property type="component" value="Unassembled WGS sequence"/>
</dbReference>
<feature type="domain" description="Transposase DDE" evidence="1">
    <location>
        <begin position="2"/>
        <end position="33"/>
    </location>
</feature>
<accession>A0ABW8SM46</accession>
<evidence type="ECO:0000313" key="2">
    <source>
        <dbReference type="EMBL" id="MFL0196858.1"/>
    </source>
</evidence>
<proteinExistence type="predicted"/>
<name>A0ABW8SM46_9CLOT</name>
<organism evidence="2 3">
    <name type="scientific">Candidatus Clostridium eludens</name>
    <dbReference type="NCBI Taxonomy" id="3381663"/>
    <lineage>
        <taxon>Bacteria</taxon>
        <taxon>Bacillati</taxon>
        <taxon>Bacillota</taxon>
        <taxon>Clostridia</taxon>
        <taxon>Eubacteriales</taxon>
        <taxon>Clostridiaceae</taxon>
        <taxon>Clostridium</taxon>
    </lineage>
</organism>
<sequence>MEDKILLRKKAIIGTINDHLKNTCQIEYSCHRSFVNFMENVVAGVPFHIFYRRIYV</sequence>
<dbReference type="Pfam" id="PF13612">
    <property type="entry name" value="DDE_Tnp_1_3"/>
    <property type="match status" value="1"/>
</dbReference>
<evidence type="ECO:0000259" key="1">
    <source>
        <dbReference type="Pfam" id="PF13612"/>
    </source>
</evidence>
<reference evidence="2 3" key="1">
    <citation type="submission" date="2024-11" db="EMBL/GenBank/DDBJ databases">
        <authorList>
            <person name="Heng Y.C."/>
            <person name="Lim A.C.H."/>
            <person name="Lee J.K.Y."/>
            <person name="Kittelmann S."/>
        </authorList>
    </citation>
    <scope>NUCLEOTIDE SEQUENCE [LARGE SCALE GENOMIC DNA]</scope>
    <source>
        <strain evidence="2 3">WILCCON 0269</strain>
    </source>
</reference>
<dbReference type="EMBL" id="JBJHZX010000022">
    <property type="protein sequence ID" value="MFL0196858.1"/>
    <property type="molecule type" value="Genomic_DNA"/>
</dbReference>
<evidence type="ECO:0000313" key="3">
    <source>
        <dbReference type="Proteomes" id="UP001623660"/>
    </source>
</evidence>